<protein>
    <submittedName>
        <fullName evidence="1">Uncharacterized protein</fullName>
    </submittedName>
</protein>
<dbReference type="InParanoid" id="G3H8Z2"/>
<proteinExistence type="predicted"/>
<evidence type="ECO:0000313" key="1">
    <source>
        <dbReference type="EMBL" id="EGV98043.1"/>
    </source>
</evidence>
<accession>G3H8Z2</accession>
<organism evidence="1 2">
    <name type="scientific">Cricetulus griseus</name>
    <name type="common">Chinese hamster</name>
    <name type="synonym">Cricetulus barabensis griseus</name>
    <dbReference type="NCBI Taxonomy" id="10029"/>
    <lineage>
        <taxon>Eukaryota</taxon>
        <taxon>Metazoa</taxon>
        <taxon>Chordata</taxon>
        <taxon>Craniata</taxon>
        <taxon>Vertebrata</taxon>
        <taxon>Euteleostomi</taxon>
        <taxon>Mammalia</taxon>
        <taxon>Eutheria</taxon>
        <taxon>Euarchontoglires</taxon>
        <taxon>Glires</taxon>
        <taxon>Rodentia</taxon>
        <taxon>Myomorpha</taxon>
        <taxon>Muroidea</taxon>
        <taxon>Cricetidae</taxon>
        <taxon>Cricetinae</taxon>
        <taxon>Cricetulus</taxon>
    </lineage>
</organism>
<reference evidence="2" key="1">
    <citation type="journal article" date="2011" name="Nat. Biotechnol.">
        <title>The genomic sequence of the Chinese hamster ovary (CHO)-K1 cell line.</title>
        <authorList>
            <person name="Xu X."/>
            <person name="Nagarajan H."/>
            <person name="Lewis N.E."/>
            <person name="Pan S."/>
            <person name="Cai Z."/>
            <person name="Liu X."/>
            <person name="Chen W."/>
            <person name="Xie M."/>
            <person name="Wang W."/>
            <person name="Hammond S."/>
            <person name="Andersen M.R."/>
            <person name="Neff N."/>
            <person name="Passarelli B."/>
            <person name="Koh W."/>
            <person name="Fan H.C."/>
            <person name="Wang J."/>
            <person name="Gui Y."/>
            <person name="Lee K.H."/>
            <person name="Betenbaugh M.J."/>
            <person name="Quake S.R."/>
            <person name="Famili I."/>
            <person name="Palsson B.O."/>
            <person name="Wang J."/>
        </authorList>
    </citation>
    <scope>NUCLEOTIDE SEQUENCE [LARGE SCALE GENOMIC DNA]</scope>
    <source>
        <strain evidence="2">CHO K1 cell line</strain>
    </source>
</reference>
<dbReference type="EMBL" id="JH000220">
    <property type="protein sequence ID" value="EGV98043.1"/>
    <property type="molecule type" value="Genomic_DNA"/>
</dbReference>
<dbReference type="Proteomes" id="UP000001075">
    <property type="component" value="Unassembled WGS sequence"/>
</dbReference>
<dbReference type="AlphaFoldDB" id="G3H8Z2"/>
<gene>
    <name evidence="1" type="ORF">I79_006841</name>
</gene>
<sequence>MTLQDTASLLQGQCVPGSHHIMLGSPRRAVKTYCEDLTVKDLWRGVATSSWACGGYLPTSIFSRSSTLKRPFFF</sequence>
<name>G3H8Z2_CRIGR</name>
<evidence type="ECO:0000313" key="2">
    <source>
        <dbReference type="Proteomes" id="UP000001075"/>
    </source>
</evidence>